<keyword evidence="6" id="KW-1185">Reference proteome</keyword>
<dbReference type="SUPFAM" id="SSF51261">
    <property type="entry name" value="Duplicated hybrid motif"/>
    <property type="match status" value="1"/>
</dbReference>
<dbReference type="InterPro" id="IPR011098">
    <property type="entry name" value="G5_dom"/>
</dbReference>
<organism evidence="5 6">
    <name type="scientific">Ornithinibacillus halotolerans</name>
    <dbReference type="NCBI Taxonomy" id="1274357"/>
    <lineage>
        <taxon>Bacteria</taxon>
        <taxon>Bacillati</taxon>
        <taxon>Bacillota</taxon>
        <taxon>Bacilli</taxon>
        <taxon>Bacillales</taxon>
        <taxon>Bacillaceae</taxon>
        <taxon>Ornithinibacillus</taxon>
    </lineage>
</organism>
<dbReference type="PANTHER" id="PTHR21666">
    <property type="entry name" value="PEPTIDASE-RELATED"/>
    <property type="match status" value="1"/>
</dbReference>
<proteinExistence type="predicted"/>
<dbReference type="InterPro" id="IPR016047">
    <property type="entry name" value="M23ase_b-sheet_dom"/>
</dbReference>
<feature type="signal peptide" evidence="2">
    <location>
        <begin position="1"/>
        <end position="34"/>
    </location>
</feature>
<name>A0A916RVX5_9BACI</name>
<reference evidence="5" key="2">
    <citation type="submission" date="2020-09" db="EMBL/GenBank/DDBJ databases">
        <authorList>
            <person name="Sun Q."/>
            <person name="Zhou Y."/>
        </authorList>
    </citation>
    <scope>NUCLEOTIDE SEQUENCE</scope>
    <source>
        <strain evidence="5">CGMCC 1.12408</strain>
    </source>
</reference>
<dbReference type="InterPro" id="IPR036779">
    <property type="entry name" value="LysM_dom_sf"/>
</dbReference>
<feature type="domain" description="G5" evidence="3">
    <location>
        <begin position="279"/>
        <end position="359"/>
    </location>
</feature>
<dbReference type="CDD" id="cd00118">
    <property type="entry name" value="LysM"/>
    <property type="match status" value="1"/>
</dbReference>
<dbReference type="Pfam" id="PF01551">
    <property type="entry name" value="Peptidase_M23"/>
    <property type="match status" value="1"/>
</dbReference>
<dbReference type="SMART" id="SM00257">
    <property type="entry name" value="LysM"/>
    <property type="match status" value="1"/>
</dbReference>
<dbReference type="Gene3D" id="3.10.350.10">
    <property type="entry name" value="LysM domain"/>
    <property type="match status" value="1"/>
</dbReference>
<dbReference type="Gene3D" id="2.20.230.10">
    <property type="entry name" value="Resuscitation-promoting factor rpfb"/>
    <property type="match status" value="1"/>
</dbReference>
<dbReference type="RefSeq" id="WP_188383833.1">
    <property type="nucleotide sequence ID" value="NZ_BMEY01000005.1"/>
</dbReference>
<evidence type="ECO:0000313" key="5">
    <source>
        <dbReference type="EMBL" id="GGA70234.1"/>
    </source>
</evidence>
<feature type="domain" description="LysM" evidence="4">
    <location>
        <begin position="227"/>
        <end position="272"/>
    </location>
</feature>
<dbReference type="Proteomes" id="UP000613512">
    <property type="component" value="Unassembled WGS sequence"/>
</dbReference>
<evidence type="ECO:0000256" key="1">
    <source>
        <dbReference type="ARBA" id="ARBA00022729"/>
    </source>
</evidence>
<evidence type="ECO:0000259" key="3">
    <source>
        <dbReference type="PROSITE" id="PS51109"/>
    </source>
</evidence>
<dbReference type="Gene3D" id="2.70.70.10">
    <property type="entry name" value="Glucose Permease (Domain IIA)"/>
    <property type="match status" value="1"/>
</dbReference>
<reference evidence="5" key="1">
    <citation type="journal article" date="2014" name="Int. J. Syst. Evol. Microbiol.">
        <title>Complete genome sequence of Corynebacterium casei LMG S-19264T (=DSM 44701T), isolated from a smear-ripened cheese.</title>
        <authorList>
            <consortium name="US DOE Joint Genome Institute (JGI-PGF)"/>
            <person name="Walter F."/>
            <person name="Albersmeier A."/>
            <person name="Kalinowski J."/>
            <person name="Ruckert C."/>
        </authorList>
    </citation>
    <scope>NUCLEOTIDE SEQUENCE</scope>
    <source>
        <strain evidence="5">CGMCC 1.12408</strain>
    </source>
</reference>
<protein>
    <submittedName>
        <fullName evidence="5">Metalloendopeptidase</fullName>
    </submittedName>
</protein>
<evidence type="ECO:0000313" key="6">
    <source>
        <dbReference type="Proteomes" id="UP000613512"/>
    </source>
</evidence>
<dbReference type="EMBL" id="BMEY01000005">
    <property type="protein sequence ID" value="GGA70234.1"/>
    <property type="molecule type" value="Genomic_DNA"/>
</dbReference>
<dbReference type="PROSITE" id="PS51782">
    <property type="entry name" value="LYSM"/>
    <property type="match status" value="1"/>
</dbReference>
<evidence type="ECO:0000256" key="2">
    <source>
        <dbReference type="SAM" id="SignalP"/>
    </source>
</evidence>
<gene>
    <name evidence="5" type="ORF">GCM10008025_12640</name>
</gene>
<comment type="caution">
    <text evidence="5">The sequence shown here is derived from an EMBL/GenBank/DDBJ whole genome shotgun (WGS) entry which is preliminary data.</text>
</comment>
<dbReference type="GO" id="GO:0004222">
    <property type="term" value="F:metalloendopeptidase activity"/>
    <property type="evidence" value="ECO:0007669"/>
    <property type="project" value="TreeGrafter"/>
</dbReference>
<dbReference type="InterPro" id="IPR050570">
    <property type="entry name" value="Cell_wall_metabolism_enzyme"/>
</dbReference>
<dbReference type="InterPro" id="IPR018392">
    <property type="entry name" value="LysM"/>
</dbReference>
<evidence type="ECO:0000259" key="4">
    <source>
        <dbReference type="PROSITE" id="PS51782"/>
    </source>
</evidence>
<dbReference type="PANTHER" id="PTHR21666:SF270">
    <property type="entry name" value="MUREIN HYDROLASE ACTIVATOR ENVC"/>
    <property type="match status" value="1"/>
</dbReference>
<dbReference type="AlphaFoldDB" id="A0A916RVX5"/>
<sequence>MFSNKVKQPKGKLLKKALVSTVLVTVLATGIAFAEESNHLETVQHVYVDGKHIGQVSSQQVVDQVIQRILDQAKDNYEDVDLTIGENVELVSELVFKPTVENSSIAKYLEDNLSIKAEAIELSIGDEVVGYFEDEHDARKVVEDYKLKYIDEETLEFLESAKSATESNGPQIASDSKSADLAVGDSIILDVSLSEEVSYSTKKISPSEVLTISEGLKLLEKGTLEDEKHIVQEGEVLGEIASKYDLSLNTLLELNPSLKEDSLIQIGQEINVTELKPFVDVVVHKEEKKEEKIAYQTEVVNSDKLFKGDEEVQQQGSDGKKVVHYAIEIRNGKVVNQNVLEEDVVKEPVNKVIVKGTKVIPSRGTGSLKWPTVGGYISSHQGSRWGSYHKGIDIAGPSNRSILAADNGTVVFAGYQGSFGNKIEINHNNGMKTIYAHLSSIHVKPGQTVQKGQQIGIMGSTGNSTGIHLHFEVYKNGALQNPLSYLK</sequence>
<dbReference type="Pfam" id="PF07501">
    <property type="entry name" value="G5"/>
    <property type="match status" value="1"/>
</dbReference>
<dbReference type="CDD" id="cd12797">
    <property type="entry name" value="M23_peptidase"/>
    <property type="match status" value="1"/>
</dbReference>
<dbReference type="InterPro" id="IPR011055">
    <property type="entry name" value="Dup_hybrid_motif"/>
</dbReference>
<dbReference type="Pfam" id="PF01476">
    <property type="entry name" value="LysM"/>
    <property type="match status" value="1"/>
</dbReference>
<dbReference type="PROSITE" id="PS51109">
    <property type="entry name" value="G5"/>
    <property type="match status" value="1"/>
</dbReference>
<keyword evidence="1 2" id="KW-0732">Signal</keyword>
<feature type="chain" id="PRO_5037839516" evidence="2">
    <location>
        <begin position="35"/>
        <end position="487"/>
    </location>
</feature>
<dbReference type="SMART" id="SM01208">
    <property type="entry name" value="G5"/>
    <property type="match status" value="1"/>
</dbReference>
<dbReference type="SUPFAM" id="SSF54106">
    <property type="entry name" value="LysM domain"/>
    <property type="match status" value="1"/>
</dbReference>
<accession>A0A916RVX5</accession>